<feature type="chain" id="PRO_5047355970" evidence="2">
    <location>
        <begin position="19"/>
        <end position="196"/>
    </location>
</feature>
<sequence length="196" mass="22947">MKNKKAVLFLLHLSVVQAESKHWNRDGVDKITFLESELELRNFLARSDKALVSFCAPWSKICKEFYQQMKLSAELVFYDRPRVNLALVNCAKEETDDLCGNEGVEEYPHLKYYEESEFKIEPKVRTEEQITKFVRAKSLVASKHIRSKSDFDELLNHPQPVVVGFFDSKQGTDQCGNEEEDDDNTHFMYKGQYFRF</sequence>
<dbReference type="PANTHER" id="PTHR18929">
    <property type="entry name" value="PROTEIN DISULFIDE ISOMERASE"/>
    <property type="match status" value="1"/>
</dbReference>
<reference evidence="4 5" key="1">
    <citation type="submission" date="2021-04" db="EMBL/GenBank/DDBJ databases">
        <authorList>
            <person name="Bliznina A."/>
        </authorList>
    </citation>
    <scope>NUCLEOTIDE SEQUENCE [LARGE SCALE GENOMIC DNA]</scope>
</reference>
<proteinExistence type="inferred from homology"/>
<organism evidence="4 5">
    <name type="scientific">Oikopleura dioica</name>
    <name type="common">Tunicate</name>
    <dbReference type="NCBI Taxonomy" id="34765"/>
    <lineage>
        <taxon>Eukaryota</taxon>
        <taxon>Metazoa</taxon>
        <taxon>Chordata</taxon>
        <taxon>Tunicata</taxon>
        <taxon>Appendicularia</taxon>
        <taxon>Copelata</taxon>
        <taxon>Oikopleuridae</taxon>
        <taxon>Oikopleura</taxon>
    </lineage>
</organism>
<dbReference type="Gene3D" id="3.40.30.10">
    <property type="entry name" value="Glutaredoxin"/>
    <property type="match status" value="1"/>
</dbReference>
<gene>
    <name evidence="4" type="ORF">OKIOD_LOCUS6051</name>
</gene>
<evidence type="ECO:0000313" key="5">
    <source>
        <dbReference type="Proteomes" id="UP001158576"/>
    </source>
</evidence>
<dbReference type="InterPro" id="IPR013766">
    <property type="entry name" value="Thioredoxin_domain"/>
</dbReference>
<comment type="similarity">
    <text evidence="1">Belongs to the protein disulfide isomerase family.</text>
</comment>
<dbReference type="Pfam" id="PF00085">
    <property type="entry name" value="Thioredoxin"/>
    <property type="match status" value="1"/>
</dbReference>
<dbReference type="CDD" id="cd02961">
    <property type="entry name" value="PDI_a_family"/>
    <property type="match status" value="1"/>
</dbReference>
<dbReference type="Proteomes" id="UP001158576">
    <property type="component" value="Chromosome XSR"/>
</dbReference>
<evidence type="ECO:0000256" key="2">
    <source>
        <dbReference type="SAM" id="SignalP"/>
    </source>
</evidence>
<keyword evidence="2" id="KW-0732">Signal</keyword>
<dbReference type="SUPFAM" id="SSF52833">
    <property type="entry name" value="Thioredoxin-like"/>
    <property type="match status" value="1"/>
</dbReference>
<feature type="signal peptide" evidence="2">
    <location>
        <begin position="1"/>
        <end position="18"/>
    </location>
</feature>
<accession>A0ABN7SF71</accession>
<dbReference type="InterPro" id="IPR036249">
    <property type="entry name" value="Thioredoxin-like_sf"/>
</dbReference>
<feature type="domain" description="Thioredoxin" evidence="3">
    <location>
        <begin position="42"/>
        <end position="134"/>
    </location>
</feature>
<dbReference type="EMBL" id="OU015569">
    <property type="protein sequence ID" value="CAG5096152.1"/>
    <property type="molecule type" value="Genomic_DNA"/>
</dbReference>
<keyword evidence="5" id="KW-1185">Reference proteome</keyword>
<evidence type="ECO:0000313" key="4">
    <source>
        <dbReference type="EMBL" id="CAG5096152.1"/>
    </source>
</evidence>
<evidence type="ECO:0000259" key="3">
    <source>
        <dbReference type="Pfam" id="PF00085"/>
    </source>
</evidence>
<evidence type="ECO:0000256" key="1">
    <source>
        <dbReference type="ARBA" id="ARBA00006347"/>
    </source>
</evidence>
<name>A0ABN7SF71_OIKDI</name>
<protein>
    <submittedName>
        <fullName evidence="4">Oidioi.mRNA.OKI2018_I69.XSR.g14493.t1.cds</fullName>
    </submittedName>
</protein>